<dbReference type="InterPro" id="IPR001737">
    <property type="entry name" value="KsgA/Erm"/>
</dbReference>
<dbReference type="PROSITE" id="PS51689">
    <property type="entry name" value="SAM_RNA_A_N6_MT"/>
    <property type="match status" value="1"/>
</dbReference>
<feature type="domain" description="Ribosomal RNA adenine methylase transferase N-terminal" evidence="9">
    <location>
        <begin position="38"/>
        <end position="214"/>
    </location>
</feature>
<keyword evidence="5 7" id="KW-0949">S-adenosyl-L-methionine</keyword>
<feature type="binding site" evidence="7 8">
    <location>
        <position position="79"/>
    </location>
    <ligand>
        <name>S-adenosyl-L-methionine</name>
        <dbReference type="ChEBI" id="CHEBI:59789"/>
    </ligand>
</feature>
<dbReference type="Proteomes" id="UP000216133">
    <property type="component" value="Unassembled WGS sequence"/>
</dbReference>
<gene>
    <name evidence="7" type="primary">rsmA</name>
    <name evidence="7" type="synonym">ksgA</name>
    <name evidence="10" type="ORF">CHH61_13690</name>
</gene>
<evidence type="ECO:0000256" key="8">
    <source>
        <dbReference type="PROSITE-ProRule" id="PRU01026"/>
    </source>
</evidence>
<dbReference type="InterPro" id="IPR020596">
    <property type="entry name" value="rRNA_Ade_Mease_Trfase_CS"/>
</dbReference>
<comment type="subcellular location">
    <subcellularLocation>
        <location evidence="7">Cytoplasm</location>
    </subcellularLocation>
</comment>
<dbReference type="EMBL" id="NPBS01000071">
    <property type="protein sequence ID" value="PAF25405.1"/>
    <property type="molecule type" value="Genomic_DNA"/>
</dbReference>
<sequence length="297" mass="32602">MKLNKDIATPARTNAILKKHGFTLKKSLGQNFLIDLNILAKIVEASGFDEQDGIVEIGPGIGALTEQLAKKADKVVAFEIDGRLIPVLEDTLSAYPNVKIIHSDVLKADLSGVLDAEFSKGQAIHVVANLPYYVTTPILMKLLEDRLPFKSITVMIQAEVAERIAAKPGSKEYGALSIAAQYYAEAKPMVVVPASVFVPQPRVDSSVLKLTIREKPLVEVIDERWFFDVFHASFANRRKTILNNLVHNLAGKDAKAAVEQGLSEAGIDPKRRGETLSPQEFARLSDALYSTLRKADR</sequence>
<comment type="similarity">
    <text evidence="7">Belongs to the class I-like SAM-binding methyltransferase superfamily. rRNA adenine N(6)-methyltransferase family. RsmA subfamily.</text>
</comment>
<dbReference type="Gene3D" id="1.10.8.100">
    <property type="entry name" value="Ribosomal RNA adenine dimethylase-like, domain 2"/>
    <property type="match status" value="1"/>
</dbReference>
<keyword evidence="4 7" id="KW-0808">Transferase</keyword>
<comment type="function">
    <text evidence="7">Specifically dimethylates two adjacent adenosines (A1518 and A1519) in the loop of a conserved hairpin near the 3'-end of 16S rRNA in the 30S particle. May play a critical role in biogenesis of 30S subunits.</text>
</comment>
<dbReference type="InterPro" id="IPR023165">
    <property type="entry name" value="rRNA_Ade_diMease-like_C"/>
</dbReference>
<comment type="catalytic activity">
    <reaction evidence="7">
        <text>adenosine(1518)/adenosine(1519) in 16S rRNA + 4 S-adenosyl-L-methionine = N(6)-dimethyladenosine(1518)/N(6)-dimethyladenosine(1519) in 16S rRNA + 4 S-adenosyl-L-homocysteine + 4 H(+)</text>
        <dbReference type="Rhea" id="RHEA:19609"/>
        <dbReference type="Rhea" id="RHEA-COMP:10232"/>
        <dbReference type="Rhea" id="RHEA-COMP:10233"/>
        <dbReference type="ChEBI" id="CHEBI:15378"/>
        <dbReference type="ChEBI" id="CHEBI:57856"/>
        <dbReference type="ChEBI" id="CHEBI:59789"/>
        <dbReference type="ChEBI" id="CHEBI:74411"/>
        <dbReference type="ChEBI" id="CHEBI:74493"/>
        <dbReference type="EC" id="2.1.1.182"/>
    </reaction>
</comment>
<feature type="binding site" evidence="7 8">
    <location>
        <position position="129"/>
    </location>
    <ligand>
        <name>S-adenosyl-L-methionine</name>
        <dbReference type="ChEBI" id="CHEBI:59789"/>
    </ligand>
</feature>
<dbReference type="Gene3D" id="3.40.50.150">
    <property type="entry name" value="Vaccinia Virus protein VP39"/>
    <property type="match status" value="1"/>
</dbReference>
<feature type="binding site" evidence="7 8">
    <location>
        <position position="33"/>
    </location>
    <ligand>
        <name>S-adenosyl-L-methionine</name>
        <dbReference type="ChEBI" id="CHEBI:59789"/>
    </ligand>
</feature>
<dbReference type="EC" id="2.1.1.182" evidence="7"/>
<dbReference type="SMART" id="SM00650">
    <property type="entry name" value="rADc"/>
    <property type="match status" value="1"/>
</dbReference>
<dbReference type="AlphaFoldDB" id="A0A268RYQ0"/>
<evidence type="ECO:0000256" key="1">
    <source>
        <dbReference type="ARBA" id="ARBA00022490"/>
    </source>
</evidence>
<dbReference type="SUPFAM" id="SSF53335">
    <property type="entry name" value="S-adenosyl-L-methionine-dependent methyltransferases"/>
    <property type="match status" value="1"/>
</dbReference>
<feature type="binding site" evidence="7 8">
    <location>
        <position position="104"/>
    </location>
    <ligand>
        <name>S-adenosyl-L-methionine</name>
        <dbReference type="ChEBI" id="CHEBI:59789"/>
    </ligand>
</feature>
<keyword evidence="2 7" id="KW-0698">rRNA processing</keyword>
<protein>
    <recommendedName>
        <fullName evidence="7">Ribosomal RNA small subunit methyltransferase A</fullName>
        <ecNumber evidence="7">2.1.1.182</ecNumber>
    </recommendedName>
    <alternativeName>
        <fullName evidence="7">16S rRNA (adenine(1518)-N(6)/adenine(1519)-N(6))-dimethyltransferase</fullName>
    </alternativeName>
    <alternativeName>
        <fullName evidence="7">16S rRNA dimethyladenosine transferase</fullName>
    </alternativeName>
    <alternativeName>
        <fullName evidence="7">16S rRNA dimethylase</fullName>
    </alternativeName>
    <alternativeName>
        <fullName evidence="7">S-adenosylmethionine-6-N', N'-adenosyl(rRNA) dimethyltransferase</fullName>
    </alternativeName>
</protein>
<evidence type="ECO:0000313" key="11">
    <source>
        <dbReference type="Proteomes" id="UP000216133"/>
    </source>
</evidence>
<keyword evidence="3 7" id="KW-0489">Methyltransferase</keyword>
<evidence type="ECO:0000313" key="10">
    <source>
        <dbReference type="EMBL" id="PAF25405.1"/>
    </source>
</evidence>
<comment type="caution">
    <text evidence="10">The sequence shown here is derived from an EMBL/GenBank/DDBJ whole genome shotgun (WGS) entry which is preliminary data.</text>
</comment>
<dbReference type="GO" id="GO:0052908">
    <property type="term" value="F:16S rRNA (adenine(1518)-N(6)/adenine(1519)-N(6))-dimethyltransferase activity"/>
    <property type="evidence" value="ECO:0007669"/>
    <property type="project" value="UniProtKB-EC"/>
</dbReference>
<reference evidence="10 11" key="1">
    <citation type="submission" date="2017-07" db="EMBL/GenBank/DDBJ databases">
        <title>Isolation and whole genome analysis of endospore-forming bacteria from heroin.</title>
        <authorList>
            <person name="Kalinowski J."/>
            <person name="Ahrens B."/>
            <person name="Al-Dilaimi A."/>
            <person name="Winkler A."/>
            <person name="Wibberg D."/>
            <person name="Schleenbecker U."/>
            <person name="Ruckert C."/>
            <person name="Wolfel R."/>
            <person name="Grass G."/>
        </authorList>
    </citation>
    <scope>NUCLEOTIDE SEQUENCE [LARGE SCALE GENOMIC DNA]</scope>
    <source>
        <strain evidence="10 11">7523-2</strain>
    </source>
</reference>
<organism evidence="10 11">
    <name type="scientific">Shouchella clausii</name>
    <name type="common">Alkalihalobacillus clausii</name>
    <dbReference type="NCBI Taxonomy" id="79880"/>
    <lineage>
        <taxon>Bacteria</taxon>
        <taxon>Bacillati</taxon>
        <taxon>Bacillota</taxon>
        <taxon>Bacilli</taxon>
        <taxon>Bacillales</taxon>
        <taxon>Bacillaceae</taxon>
        <taxon>Shouchella</taxon>
    </lineage>
</organism>
<evidence type="ECO:0000256" key="2">
    <source>
        <dbReference type="ARBA" id="ARBA00022552"/>
    </source>
</evidence>
<keyword evidence="6 7" id="KW-0694">RNA-binding</keyword>
<dbReference type="PROSITE" id="PS01131">
    <property type="entry name" value="RRNA_A_DIMETH"/>
    <property type="match status" value="1"/>
</dbReference>
<dbReference type="GO" id="GO:0003723">
    <property type="term" value="F:RNA binding"/>
    <property type="evidence" value="ECO:0007669"/>
    <property type="project" value="UniProtKB-UniRule"/>
</dbReference>
<dbReference type="CDD" id="cd02440">
    <property type="entry name" value="AdoMet_MTases"/>
    <property type="match status" value="1"/>
</dbReference>
<keyword evidence="1 7" id="KW-0963">Cytoplasm</keyword>
<evidence type="ECO:0000256" key="4">
    <source>
        <dbReference type="ARBA" id="ARBA00022679"/>
    </source>
</evidence>
<dbReference type="PANTHER" id="PTHR11727:SF7">
    <property type="entry name" value="DIMETHYLADENOSINE TRANSFERASE-RELATED"/>
    <property type="match status" value="1"/>
</dbReference>
<dbReference type="FunFam" id="3.40.50.150:FF:000023">
    <property type="entry name" value="Ribosomal RNA small subunit methyltransferase A"/>
    <property type="match status" value="1"/>
</dbReference>
<dbReference type="InterPro" id="IPR011530">
    <property type="entry name" value="rRNA_adenine_dimethylase"/>
</dbReference>
<accession>A0A268RYQ0</accession>
<name>A0A268RYQ0_SHOCL</name>
<proteinExistence type="inferred from homology"/>
<evidence type="ECO:0000259" key="9">
    <source>
        <dbReference type="SMART" id="SM00650"/>
    </source>
</evidence>
<dbReference type="PANTHER" id="PTHR11727">
    <property type="entry name" value="DIMETHYLADENOSINE TRANSFERASE"/>
    <property type="match status" value="1"/>
</dbReference>
<evidence type="ECO:0000256" key="5">
    <source>
        <dbReference type="ARBA" id="ARBA00022691"/>
    </source>
</evidence>
<feature type="binding site" evidence="7 8">
    <location>
        <position position="31"/>
    </location>
    <ligand>
        <name>S-adenosyl-L-methionine</name>
        <dbReference type="ChEBI" id="CHEBI:59789"/>
    </ligand>
</feature>
<dbReference type="InterPro" id="IPR029063">
    <property type="entry name" value="SAM-dependent_MTases_sf"/>
</dbReference>
<feature type="binding site" evidence="7 8">
    <location>
        <position position="58"/>
    </location>
    <ligand>
        <name>S-adenosyl-L-methionine</name>
        <dbReference type="ChEBI" id="CHEBI:59789"/>
    </ligand>
</feature>
<evidence type="ECO:0000256" key="6">
    <source>
        <dbReference type="ARBA" id="ARBA00022884"/>
    </source>
</evidence>
<dbReference type="NCBIfam" id="TIGR00755">
    <property type="entry name" value="ksgA"/>
    <property type="match status" value="1"/>
</dbReference>
<dbReference type="Pfam" id="PF00398">
    <property type="entry name" value="RrnaAD"/>
    <property type="match status" value="1"/>
</dbReference>
<dbReference type="InterPro" id="IPR020598">
    <property type="entry name" value="rRNA_Ade_methylase_Trfase_N"/>
</dbReference>
<evidence type="ECO:0000256" key="3">
    <source>
        <dbReference type="ARBA" id="ARBA00022603"/>
    </source>
</evidence>
<dbReference type="GO" id="GO:0005829">
    <property type="term" value="C:cytosol"/>
    <property type="evidence" value="ECO:0007669"/>
    <property type="project" value="TreeGrafter"/>
</dbReference>
<evidence type="ECO:0000256" key="7">
    <source>
        <dbReference type="HAMAP-Rule" id="MF_00607"/>
    </source>
</evidence>
<dbReference type="HAMAP" id="MF_00607">
    <property type="entry name" value="16SrRNA_methyltr_A"/>
    <property type="match status" value="1"/>
</dbReference>